<evidence type="ECO:0000313" key="6">
    <source>
        <dbReference type="EMBL" id="CAP44816.1"/>
    </source>
</evidence>
<evidence type="ECO:0000256" key="2">
    <source>
        <dbReference type="ARBA" id="ARBA00006671"/>
    </source>
</evidence>
<dbReference type="Gene3D" id="2.60.40.1090">
    <property type="entry name" value="Fimbrial-type adhesion domain"/>
    <property type="match status" value="1"/>
</dbReference>
<keyword evidence="3 5" id="KW-0732">Signal</keyword>
<keyword evidence="7" id="KW-1185">Reference proteome</keyword>
<name>A9IDE7_BORPD</name>
<dbReference type="InterPro" id="IPR008966">
    <property type="entry name" value="Adhesion_dom_sf"/>
</dbReference>
<dbReference type="InterPro" id="IPR039458">
    <property type="entry name" value="FimA-like"/>
</dbReference>
<proteinExistence type="inferred from homology"/>
<comment type="subcellular location">
    <subcellularLocation>
        <location evidence="1">Fimbrium</location>
    </subcellularLocation>
</comment>
<evidence type="ECO:0000256" key="3">
    <source>
        <dbReference type="ARBA" id="ARBA00022729"/>
    </source>
</evidence>
<organism evidence="6 7">
    <name type="scientific">Bordetella petrii (strain ATCC BAA-461 / DSM 12804 / CCUG 43448 / CIP 107267 / Se-1111R)</name>
    <dbReference type="NCBI Taxonomy" id="340100"/>
    <lineage>
        <taxon>Bacteria</taxon>
        <taxon>Pseudomonadati</taxon>
        <taxon>Pseudomonadota</taxon>
        <taxon>Betaproteobacteria</taxon>
        <taxon>Burkholderiales</taxon>
        <taxon>Alcaligenaceae</taxon>
        <taxon>Bordetella</taxon>
    </lineage>
</organism>
<dbReference type="GO" id="GO:0009289">
    <property type="term" value="C:pilus"/>
    <property type="evidence" value="ECO:0007669"/>
    <property type="project" value="UniProtKB-SubCell"/>
</dbReference>
<dbReference type="PANTHER" id="PTHR33420">
    <property type="entry name" value="FIMBRIAL SUBUNIT ELFA-RELATED"/>
    <property type="match status" value="1"/>
</dbReference>
<dbReference type="GO" id="GO:0043709">
    <property type="term" value="P:cell adhesion involved in single-species biofilm formation"/>
    <property type="evidence" value="ECO:0007669"/>
    <property type="project" value="TreeGrafter"/>
</dbReference>
<dbReference type="eggNOG" id="COG3539">
    <property type="taxonomic scope" value="Bacteria"/>
</dbReference>
<dbReference type="PANTHER" id="PTHR33420:SF3">
    <property type="entry name" value="FIMBRIAL SUBUNIT ELFA"/>
    <property type="match status" value="1"/>
</dbReference>
<evidence type="ECO:0000256" key="4">
    <source>
        <dbReference type="ARBA" id="ARBA00023263"/>
    </source>
</evidence>
<dbReference type="Pfam" id="PF16970">
    <property type="entry name" value="FimA"/>
    <property type="match status" value="1"/>
</dbReference>
<comment type="similarity">
    <text evidence="2">Belongs to the fimbrial protein family.</text>
</comment>
<feature type="chain" id="PRO_5002739672" evidence="5">
    <location>
        <begin position="25"/>
        <end position="181"/>
    </location>
</feature>
<accession>A9IDE7</accession>
<dbReference type="InterPro" id="IPR050263">
    <property type="entry name" value="Bact_Fimbrial_Adh_Pro"/>
</dbReference>
<dbReference type="Proteomes" id="UP000001225">
    <property type="component" value="Chromosome"/>
</dbReference>
<dbReference type="STRING" id="94624.Bpet4465"/>
<evidence type="ECO:0000256" key="5">
    <source>
        <dbReference type="SAM" id="SignalP"/>
    </source>
</evidence>
<dbReference type="SUPFAM" id="SSF49401">
    <property type="entry name" value="Bacterial adhesins"/>
    <property type="match status" value="1"/>
</dbReference>
<sequence>MKLSRIAGLLAGAGILAAAHVAAAADGTITFTGQILATSCTINVNGKGNANDTVALPQVNISALATTAATAGWTPFEIKLTGCQGPLVSAMANFEPGPNVTPQGRLKNIATVLPASAVDIALRQAGSTNNIVVGSAASTQSTPVSFNTGAATLQYEAGYYATAPATAGAVESNVTYSIVYQ</sequence>
<gene>
    <name evidence="6" type="primary">fimA4</name>
    <name evidence="6" type="ordered locus">Bpet4465</name>
</gene>
<evidence type="ECO:0000256" key="1">
    <source>
        <dbReference type="ARBA" id="ARBA00004561"/>
    </source>
</evidence>
<protein>
    <submittedName>
        <fullName evidence="6">Type-1 fimbrial protein</fullName>
    </submittedName>
</protein>
<dbReference type="KEGG" id="bpt:Bpet4465"/>
<evidence type="ECO:0000313" key="7">
    <source>
        <dbReference type="Proteomes" id="UP000001225"/>
    </source>
</evidence>
<feature type="signal peptide" evidence="5">
    <location>
        <begin position="1"/>
        <end position="24"/>
    </location>
</feature>
<dbReference type="InterPro" id="IPR036937">
    <property type="entry name" value="Adhesion_dom_fimbrial_sf"/>
</dbReference>
<reference evidence="6 7" key="1">
    <citation type="journal article" date="2008" name="BMC Genomics">
        <title>The missing link: Bordetella petrii is endowed with both the metabolic versatility of environmental bacteria and virulence traits of pathogenic Bordetellae.</title>
        <authorList>
            <person name="Gross R."/>
            <person name="Guzman C.A."/>
            <person name="Sebaihia M."/>
            <person name="Martins Dos Santos V.A."/>
            <person name="Pieper D.H."/>
            <person name="Koebnik R."/>
            <person name="Lechner M."/>
            <person name="Bartels D."/>
            <person name="Buhrmester J."/>
            <person name="Choudhuri J.V."/>
            <person name="Ebensen T."/>
            <person name="Gaigalat L."/>
            <person name="Herrmann S."/>
            <person name="Khachane A.N."/>
            <person name="Larisch C."/>
            <person name="Link S."/>
            <person name="Linke B."/>
            <person name="Meyer F."/>
            <person name="Mormann S."/>
            <person name="Nakunst D."/>
            <person name="Rueckert C."/>
            <person name="Schneiker-Bekel S."/>
            <person name="Schulze K."/>
            <person name="Vorhoelter F.J."/>
            <person name="Yevsa T."/>
            <person name="Engle J.T."/>
            <person name="Goldman W.E."/>
            <person name="Puehler A."/>
            <person name="Goebel U.B."/>
            <person name="Goesmann A."/>
            <person name="Bloecker H."/>
            <person name="Kaiser O."/>
            <person name="Martinez-Arias R."/>
        </authorList>
    </citation>
    <scope>NUCLEOTIDE SEQUENCE [LARGE SCALE GENOMIC DNA]</scope>
    <source>
        <strain evidence="7">ATCC BAA-461 / DSM 12804 / CCUG 43448 / CIP 107267 / Se-1111R</strain>
    </source>
</reference>
<dbReference type="EMBL" id="AM902716">
    <property type="protein sequence ID" value="CAP44816.1"/>
    <property type="molecule type" value="Genomic_DNA"/>
</dbReference>
<dbReference type="AlphaFoldDB" id="A9IDE7"/>
<keyword evidence="4" id="KW-0281">Fimbrium</keyword>